<protein>
    <submittedName>
        <fullName evidence="8">Membrane protein</fullName>
    </submittedName>
</protein>
<feature type="transmembrane region" description="Helical" evidence="6">
    <location>
        <begin position="734"/>
        <end position="755"/>
    </location>
</feature>
<keyword evidence="4 6" id="KW-0472">Membrane</keyword>
<dbReference type="RefSeq" id="WP_209902852.1">
    <property type="nucleotide sequence ID" value="NZ_BAAAJW010000025.1"/>
</dbReference>
<reference evidence="8 9" key="1">
    <citation type="submission" date="2021-03" db="EMBL/GenBank/DDBJ databases">
        <title>Sequencing the genomes of 1000 actinobacteria strains.</title>
        <authorList>
            <person name="Klenk H.-P."/>
        </authorList>
    </citation>
    <scope>NUCLEOTIDE SEQUENCE [LARGE SCALE GENOMIC DNA]</scope>
    <source>
        <strain evidence="8 9">DSM 14566</strain>
    </source>
</reference>
<keyword evidence="2 6" id="KW-0812">Transmembrane</keyword>
<dbReference type="InterPro" id="IPR023908">
    <property type="entry name" value="xxxLxxG_rpt"/>
</dbReference>
<feature type="region of interest" description="Disordered" evidence="5">
    <location>
        <begin position="648"/>
        <end position="709"/>
    </location>
</feature>
<dbReference type="EMBL" id="JAGIOD010000001">
    <property type="protein sequence ID" value="MBP2382790.1"/>
    <property type="molecule type" value="Genomic_DNA"/>
</dbReference>
<feature type="transmembrane region" description="Helical" evidence="6">
    <location>
        <begin position="837"/>
        <end position="859"/>
    </location>
</feature>
<gene>
    <name evidence="8" type="ORF">JOF43_002747</name>
</gene>
<comment type="subcellular location">
    <subcellularLocation>
        <location evidence="1">Membrane</location>
        <topology evidence="1">Multi-pass membrane protein</topology>
    </subcellularLocation>
</comment>
<evidence type="ECO:0000313" key="8">
    <source>
        <dbReference type="EMBL" id="MBP2382790.1"/>
    </source>
</evidence>
<dbReference type="InterPro" id="IPR011049">
    <property type="entry name" value="Serralysin-like_metalloprot_C"/>
</dbReference>
<evidence type="ECO:0000313" key="9">
    <source>
        <dbReference type="Proteomes" id="UP001519290"/>
    </source>
</evidence>
<dbReference type="NCBIfam" id="TIGR03057">
    <property type="entry name" value="xxxLxxG_by_4"/>
    <property type="match status" value="5"/>
</dbReference>
<feature type="transmembrane region" description="Helical" evidence="6">
    <location>
        <begin position="879"/>
        <end position="912"/>
    </location>
</feature>
<dbReference type="NCBIfam" id="TIGR03061">
    <property type="entry name" value="pip_yhgE_Nterm"/>
    <property type="match status" value="1"/>
</dbReference>
<feature type="transmembrane region" description="Helical" evidence="6">
    <location>
        <begin position="776"/>
        <end position="800"/>
    </location>
</feature>
<name>A0ABS4X2V2_9MICO</name>
<organism evidence="8 9">
    <name type="scientific">Brachybacterium sacelli</name>
    <dbReference type="NCBI Taxonomy" id="173364"/>
    <lineage>
        <taxon>Bacteria</taxon>
        <taxon>Bacillati</taxon>
        <taxon>Actinomycetota</taxon>
        <taxon>Actinomycetes</taxon>
        <taxon>Micrococcales</taxon>
        <taxon>Dermabacteraceae</taxon>
        <taxon>Brachybacterium</taxon>
    </lineage>
</organism>
<dbReference type="PANTHER" id="PTHR43077">
    <property type="entry name" value="TRANSPORT PERMEASE YVFS-RELATED"/>
    <property type="match status" value="1"/>
</dbReference>
<accession>A0ABS4X2V2</accession>
<proteinExistence type="predicted"/>
<evidence type="ECO:0000256" key="2">
    <source>
        <dbReference type="ARBA" id="ARBA00022692"/>
    </source>
</evidence>
<dbReference type="SUPFAM" id="SSF101967">
    <property type="entry name" value="Adhesin YadA, collagen-binding domain"/>
    <property type="match status" value="3"/>
</dbReference>
<dbReference type="Pfam" id="PF12698">
    <property type="entry name" value="ABC2_membrane_3"/>
    <property type="match status" value="1"/>
</dbReference>
<feature type="domain" description="ABC-2 type transporter transmembrane" evidence="7">
    <location>
        <begin position="8"/>
        <end position="156"/>
    </location>
</feature>
<dbReference type="Proteomes" id="UP001519290">
    <property type="component" value="Unassembled WGS sequence"/>
</dbReference>
<evidence type="ECO:0000256" key="4">
    <source>
        <dbReference type="ARBA" id="ARBA00023136"/>
    </source>
</evidence>
<dbReference type="InterPro" id="IPR013525">
    <property type="entry name" value="ABC2_TM"/>
</dbReference>
<dbReference type="Gene3D" id="3.40.1710.10">
    <property type="entry name" value="abc type-2 transporter like domain"/>
    <property type="match status" value="1"/>
</dbReference>
<evidence type="ECO:0000256" key="5">
    <source>
        <dbReference type="SAM" id="MobiDB-lite"/>
    </source>
</evidence>
<dbReference type="Gene3D" id="1.10.287.950">
    <property type="entry name" value="Methyl-accepting chemotaxis protein"/>
    <property type="match status" value="1"/>
</dbReference>
<dbReference type="InterPro" id="IPR017500">
    <property type="entry name" value="Phage_infect_YhgE_N"/>
</dbReference>
<evidence type="ECO:0000256" key="1">
    <source>
        <dbReference type="ARBA" id="ARBA00004141"/>
    </source>
</evidence>
<evidence type="ECO:0000259" key="7">
    <source>
        <dbReference type="Pfam" id="PF12698"/>
    </source>
</evidence>
<sequence>MTRLKHPRTLIVVLLLPLLVAGLGLWALSGRVDRLDSAPAAVVNLDEGAEVTDADGESQTVPLGRLLAGSLTQPGTVESADSPETTGFDWQLTSKDDAQQGLKDGSYSAVVVVPEDFSAKLTTIGTTDAVPAILEVTTNDASGQINSLVGSAVAEASASTMGGQMAEQYLDGLYLGFNDLKDGFSDAADGAEQLADGTAELDDGTQDLAAGSQELADGSARAAEGTKEFSGGVWSLADGAGQTADGSQQLADGLDDLAAGTDGAAGGGEDLATGLDDLATGSEDLAAGIGSLQTGMTGTESEPGLLDGANQLAAGVEGDGTAENPGLVGGADQLATGLEQYSDGVSEAGTAVTGDGTAEHPGLVTTAEGVADGTAELGEGAQQLADGISGTEQEPGLPEGAQDVADGAAALSAGVEGDGTEQDPGMVALAEQMQASAEALLEENPKDTNALALQAQAEDMLKYAQGVETGLNGDGTAENPGLVDGTQDIADGSSELLPLGPQLQQLADGINGTDQEPGLVQGTEGVVTYAQGLETAFAGDGTEQNPGLTASAEQLATGARDSADGAGDLVTGVTGLRDGLQQYSDGVDDLAVGADQLAEGSRASADGAGDLASGLDDLAAGTRSSADGAGTLADGSSQLADGATELGHGADQLADGSDDLASGTDELASGTEDLADGTSELSAGSDDLASGLREGAEGVPSYTESERARMSEMAANPVNTDVERQNEADGATTATFPFVTALALWLGAFASFLLLPALSRRLLDRAVPMGRVVLRSLAPALLVAVVQTVAVLAVLTAVGISPVSPVTVGVVALAGAGMFAALHQTLMTLLGDRIGRIVSILVMALQVVTLVGIVPLTTAPPLLQSISALLPLPIVTQGLVHAALGGSLVSTSSTLLAILAWAAVSLLVTLAASRTARRADRSDRVPIGAAASTA</sequence>
<dbReference type="InterPro" id="IPR051328">
    <property type="entry name" value="T7SS_ABC-Transporter"/>
</dbReference>
<keyword evidence="3 6" id="KW-1133">Transmembrane helix</keyword>
<dbReference type="PANTHER" id="PTHR43077:SF5">
    <property type="entry name" value="PHAGE INFECTION PROTEIN"/>
    <property type="match status" value="1"/>
</dbReference>
<feature type="region of interest" description="Disordered" evidence="5">
    <location>
        <begin position="472"/>
        <end position="494"/>
    </location>
</feature>
<evidence type="ECO:0000256" key="3">
    <source>
        <dbReference type="ARBA" id="ARBA00022989"/>
    </source>
</evidence>
<evidence type="ECO:0000256" key="6">
    <source>
        <dbReference type="SAM" id="Phobius"/>
    </source>
</evidence>
<comment type="caution">
    <text evidence="8">The sequence shown here is derived from an EMBL/GenBank/DDBJ whole genome shotgun (WGS) entry which is preliminary data.</text>
</comment>
<feature type="transmembrane region" description="Helical" evidence="6">
    <location>
        <begin position="806"/>
        <end position="830"/>
    </location>
</feature>
<keyword evidence="9" id="KW-1185">Reference proteome</keyword>